<evidence type="ECO:0000256" key="1">
    <source>
        <dbReference type="SAM" id="Phobius"/>
    </source>
</evidence>
<feature type="transmembrane region" description="Helical" evidence="1">
    <location>
        <begin position="7"/>
        <end position="29"/>
    </location>
</feature>
<protein>
    <submittedName>
        <fullName evidence="2">Uncharacterized protein</fullName>
    </submittedName>
</protein>
<evidence type="ECO:0000313" key="2">
    <source>
        <dbReference type="EMBL" id="SNX73884.1"/>
    </source>
</evidence>
<organism evidence="2 3">
    <name type="scientific">Cereibacter ovatus</name>
    <dbReference type="NCBI Taxonomy" id="439529"/>
    <lineage>
        <taxon>Bacteria</taxon>
        <taxon>Pseudomonadati</taxon>
        <taxon>Pseudomonadota</taxon>
        <taxon>Alphaproteobacteria</taxon>
        <taxon>Rhodobacterales</taxon>
        <taxon>Paracoccaceae</taxon>
        <taxon>Cereibacter</taxon>
    </lineage>
</organism>
<gene>
    <name evidence="2" type="ORF">SAMN05878503_11771</name>
</gene>
<keyword evidence="1" id="KW-0472">Membrane</keyword>
<dbReference type="EMBL" id="OAOQ01000017">
    <property type="protein sequence ID" value="SNX73884.1"/>
    <property type="molecule type" value="Genomic_DNA"/>
</dbReference>
<dbReference type="RefSeq" id="WP_097031458.1">
    <property type="nucleotide sequence ID" value="NZ_OAOQ01000017.1"/>
</dbReference>
<proteinExistence type="predicted"/>
<accession>A0A285D251</accession>
<feature type="transmembrane region" description="Helical" evidence="1">
    <location>
        <begin position="49"/>
        <end position="69"/>
    </location>
</feature>
<keyword evidence="1" id="KW-1133">Transmembrane helix</keyword>
<dbReference type="AlphaFoldDB" id="A0A285D251"/>
<name>A0A285D251_9RHOB</name>
<sequence>MPQLVRLYIVNVLIGFGIAFAFVTALVALDVAGLRHLVLHTDMGWLGGLMLVMFNGVVFAGVQFAIAVMRMADPEDGNRPGGRLLRPMPTRLVPVPIPVRARVKPRR</sequence>
<keyword evidence="1" id="KW-0812">Transmembrane</keyword>
<keyword evidence="3" id="KW-1185">Reference proteome</keyword>
<dbReference type="Proteomes" id="UP000219467">
    <property type="component" value="Unassembled WGS sequence"/>
</dbReference>
<reference evidence="3" key="1">
    <citation type="submission" date="2017-08" db="EMBL/GenBank/DDBJ databases">
        <authorList>
            <person name="Varghese N."/>
            <person name="Submissions S."/>
        </authorList>
    </citation>
    <scope>NUCLEOTIDE SEQUENCE [LARGE SCALE GENOMIC DNA]</scope>
    <source>
        <strain evidence="3">JA234</strain>
    </source>
</reference>
<dbReference type="OrthoDB" id="8115457at2"/>
<evidence type="ECO:0000313" key="3">
    <source>
        <dbReference type="Proteomes" id="UP000219467"/>
    </source>
</evidence>